<dbReference type="OrthoDB" id="10323391at2759"/>
<name>M2XL57_GALSU</name>
<evidence type="ECO:0000313" key="1">
    <source>
        <dbReference type="EMBL" id="EME30872.1"/>
    </source>
</evidence>
<dbReference type="KEGG" id="gsl:Gasu_18850"/>
<dbReference type="GeneID" id="17089566"/>
<dbReference type="Gene3D" id="2.130.10.10">
    <property type="entry name" value="YVTN repeat-like/Quinoprotein amine dehydrogenase"/>
    <property type="match status" value="1"/>
</dbReference>
<keyword evidence="2" id="KW-1185">Reference proteome</keyword>
<accession>M2XL57</accession>
<organism evidence="1 2">
    <name type="scientific">Galdieria sulphuraria</name>
    <name type="common">Red alga</name>
    <dbReference type="NCBI Taxonomy" id="130081"/>
    <lineage>
        <taxon>Eukaryota</taxon>
        <taxon>Rhodophyta</taxon>
        <taxon>Bangiophyceae</taxon>
        <taxon>Galdieriales</taxon>
        <taxon>Galdieriaceae</taxon>
        <taxon>Galdieria</taxon>
    </lineage>
</organism>
<dbReference type="AlphaFoldDB" id="M2XL57"/>
<dbReference type="SUPFAM" id="SSF50978">
    <property type="entry name" value="WD40 repeat-like"/>
    <property type="match status" value="1"/>
</dbReference>
<dbReference type="InterPro" id="IPR036322">
    <property type="entry name" value="WD40_repeat_dom_sf"/>
</dbReference>
<gene>
    <name evidence="1" type="ORF">Gasu_18850</name>
</gene>
<dbReference type="EMBL" id="KB454496">
    <property type="protein sequence ID" value="EME30872.1"/>
    <property type="molecule type" value="Genomic_DNA"/>
</dbReference>
<protein>
    <submittedName>
        <fullName evidence="1">Uncharacterized protein</fullName>
    </submittedName>
</protein>
<reference evidence="2" key="1">
    <citation type="journal article" date="2013" name="Science">
        <title>Gene transfer from bacteria and archaea facilitated evolution of an extremophilic eukaryote.</title>
        <authorList>
            <person name="Schonknecht G."/>
            <person name="Chen W.H."/>
            <person name="Ternes C.M."/>
            <person name="Barbier G.G."/>
            <person name="Shrestha R.P."/>
            <person name="Stanke M."/>
            <person name="Brautigam A."/>
            <person name="Baker B.J."/>
            <person name="Banfield J.F."/>
            <person name="Garavito R.M."/>
            <person name="Carr K."/>
            <person name="Wilkerson C."/>
            <person name="Rensing S.A."/>
            <person name="Gagneul D."/>
            <person name="Dickenson N.E."/>
            <person name="Oesterhelt C."/>
            <person name="Lercher M.J."/>
            <person name="Weber A.P."/>
        </authorList>
    </citation>
    <scope>NUCLEOTIDE SEQUENCE [LARGE SCALE GENOMIC DNA]</scope>
    <source>
        <strain evidence="2">074W</strain>
    </source>
</reference>
<dbReference type="InterPro" id="IPR015943">
    <property type="entry name" value="WD40/YVTN_repeat-like_dom_sf"/>
</dbReference>
<dbReference type="RefSeq" id="XP_005707392.1">
    <property type="nucleotide sequence ID" value="XM_005707335.1"/>
</dbReference>
<dbReference type="Proteomes" id="UP000030680">
    <property type="component" value="Unassembled WGS sequence"/>
</dbReference>
<proteinExistence type="predicted"/>
<evidence type="ECO:0000313" key="2">
    <source>
        <dbReference type="Proteomes" id="UP000030680"/>
    </source>
</evidence>
<dbReference type="Gramene" id="EME30872">
    <property type="protein sequence ID" value="EME30872"/>
    <property type="gene ID" value="Gasu_18850"/>
</dbReference>
<sequence length="357" mass="40126">MAMMIFSEDSLIDVHSVSSFFARNAIQSAFFDSSYFLCVPTVSYVLILEVTTASMLQENCSIRNSWKVAIDWVSCVAFDQSGRLLLLARNTQLLVLRLVEQSWKQIFSCDMHFYPRALTIVDRDSCKFDILVSGACGVVIVPCSMENQEKLLITLLEGTAGHQCCCLVSLNSRVVAAATTDGRAAVWLREEKAGDWKPVASLMPLHEAVTVAACDRIVDIGLYYREEDKLYCLALGWWDGAVLVYTSPQDCTNYKLQWSRRACSNCHTWKDIPCGYLTWHVSGQQLIVCTEPFRISILSALDGAVKSILFVPSHFLCQGISNCKEYLFLLSKNMSHSKWSVLQYWRFGDETCSTEGA</sequence>